<feature type="non-terminal residue" evidence="2">
    <location>
        <position position="1"/>
    </location>
</feature>
<organism evidence="2">
    <name type="scientific">marine metagenome</name>
    <dbReference type="NCBI Taxonomy" id="408172"/>
    <lineage>
        <taxon>unclassified sequences</taxon>
        <taxon>metagenomes</taxon>
        <taxon>ecological metagenomes</taxon>
    </lineage>
</organism>
<sequence>DEGVLVLDSQIDATAGRRVREAISDITTQPIRLLVSSPFHEFFSGGVGAYSDVHNIGHREYRTHLLEALAGEPPDVVMARLPDQTYRERVTVYLGGKEIQILHLGRGHTRGDSVLFVPEDRIIYLSELYSHKEFPSLADSYSADWVAALDKAEAMEADIFVPGHGLITEDPRESRRGMRHFKQLLLDLREAVRTNIEAGATVEEIVETVVLPKYQDYIGYDRGLEGAIRRIYTEFTVGLE</sequence>
<dbReference type="PANTHER" id="PTHR42951">
    <property type="entry name" value="METALLO-BETA-LACTAMASE DOMAIN-CONTAINING"/>
    <property type="match status" value="1"/>
</dbReference>
<proteinExistence type="predicted"/>
<accession>A0A382ISA6</accession>
<dbReference type="InterPro" id="IPR001279">
    <property type="entry name" value="Metallo-B-lactamas"/>
</dbReference>
<evidence type="ECO:0000259" key="1">
    <source>
        <dbReference type="Pfam" id="PF00753"/>
    </source>
</evidence>
<dbReference type="EMBL" id="UINC01068839">
    <property type="protein sequence ID" value="SVC01753.1"/>
    <property type="molecule type" value="Genomic_DNA"/>
</dbReference>
<evidence type="ECO:0000313" key="2">
    <source>
        <dbReference type="EMBL" id="SVC01753.1"/>
    </source>
</evidence>
<feature type="domain" description="Metallo-beta-lactamase" evidence="1">
    <location>
        <begin position="46"/>
        <end position="164"/>
    </location>
</feature>
<dbReference type="Pfam" id="PF00753">
    <property type="entry name" value="Lactamase_B"/>
    <property type="match status" value="1"/>
</dbReference>
<reference evidence="2" key="1">
    <citation type="submission" date="2018-05" db="EMBL/GenBank/DDBJ databases">
        <authorList>
            <person name="Lanie J.A."/>
            <person name="Ng W.-L."/>
            <person name="Kazmierczak K.M."/>
            <person name="Andrzejewski T.M."/>
            <person name="Davidsen T.M."/>
            <person name="Wayne K.J."/>
            <person name="Tettelin H."/>
            <person name="Glass J.I."/>
            <person name="Rusch D."/>
            <person name="Podicherti R."/>
            <person name="Tsui H.-C.T."/>
            <person name="Winkler M.E."/>
        </authorList>
    </citation>
    <scope>NUCLEOTIDE SEQUENCE</scope>
</reference>
<dbReference type="Gene3D" id="3.60.15.10">
    <property type="entry name" value="Ribonuclease Z/Hydroxyacylglutathione hydrolase-like"/>
    <property type="match status" value="1"/>
</dbReference>
<gene>
    <name evidence="2" type="ORF">METZ01_LOCUS254607</name>
</gene>
<dbReference type="SUPFAM" id="SSF56281">
    <property type="entry name" value="Metallo-hydrolase/oxidoreductase"/>
    <property type="match status" value="1"/>
</dbReference>
<dbReference type="CDD" id="cd16282">
    <property type="entry name" value="metallo-hydrolase-like_MBL-fold"/>
    <property type="match status" value="1"/>
</dbReference>
<dbReference type="InterPro" id="IPR036866">
    <property type="entry name" value="RibonucZ/Hydroxyglut_hydro"/>
</dbReference>
<dbReference type="InterPro" id="IPR050855">
    <property type="entry name" value="NDM-1-like"/>
</dbReference>
<dbReference type="AlphaFoldDB" id="A0A382ISA6"/>
<name>A0A382ISA6_9ZZZZ</name>
<protein>
    <recommendedName>
        <fullName evidence="1">Metallo-beta-lactamase domain-containing protein</fullName>
    </recommendedName>
</protein>
<dbReference type="PANTHER" id="PTHR42951:SF4">
    <property type="entry name" value="ACYL-COENZYME A THIOESTERASE MBLAC2"/>
    <property type="match status" value="1"/>
</dbReference>